<organism evidence="2 3">
    <name type="scientific">Daphnia magna</name>
    <dbReference type="NCBI Taxonomy" id="35525"/>
    <lineage>
        <taxon>Eukaryota</taxon>
        <taxon>Metazoa</taxon>
        <taxon>Ecdysozoa</taxon>
        <taxon>Arthropoda</taxon>
        <taxon>Crustacea</taxon>
        <taxon>Branchiopoda</taxon>
        <taxon>Diplostraca</taxon>
        <taxon>Cladocera</taxon>
        <taxon>Anomopoda</taxon>
        <taxon>Daphniidae</taxon>
        <taxon>Daphnia</taxon>
    </lineage>
</organism>
<evidence type="ECO:0000313" key="3">
    <source>
        <dbReference type="Proteomes" id="UP001234178"/>
    </source>
</evidence>
<protein>
    <submittedName>
        <fullName evidence="2">Uncharacterized protein</fullName>
    </submittedName>
</protein>
<proteinExistence type="predicted"/>
<dbReference type="EMBL" id="JAOYFB010000007">
    <property type="protein sequence ID" value="KAK4017495.1"/>
    <property type="molecule type" value="Genomic_DNA"/>
</dbReference>
<keyword evidence="3" id="KW-1185">Reference proteome</keyword>
<sequence length="76" mass="8687">MKTSQHKHKDTVLRILARALLLRLIRVLLSIGDSKESVIIICSENTGELFNTSIFNIDTQRRSKTMYPDSSKLRNA</sequence>
<keyword evidence="1" id="KW-0732">Signal</keyword>
<comment type="caution">
    <text evidence="2">The sequence shown here is derived from an EMBL/GenBank/DDBJ whole genome shotgun (WGS) entry which is preliminary data.</text>
</comment>
<gene>
    <name evidence="2" type="ORF">OUZ56_032908</name>
</gene>
<evidence type="ECO:0000313" key="2">
    <source>
        <dbReference type="EMBL" id="KAK4017495.1"/>
    </source>
</evidence>
<feature type="chain" id="PRO_5045907830" evidence="1">
    <location>
        <begin position="31"/>
        <end position="76"/>
    </location>
</feature>
<evidence type="ECO:0000256" key="1">
    <source>
        <dbReference type="SAM" id="SignalP"/>
    </source>
</evidence>
<name>A0ABQ9ZX54_9CRUS</name>
<dbReference type="Proteomes" id="UP001234178">
    <property type="component" value="Unassembled WGS sequence"/>
</dbReference>
<reference evidence="2 3" key="1">
    <citation type="journal article" date="2023" name="Nucleic Acids Res.">
        <title>The hologenome of Daphnia magna reveals possible DNA methylation and microbiome-mediated evolution of the host genome.</title>
        <authorList>
            <person name="Chaturvedi A."/>
            <person name="Li X."/>
            <person name="Dhandapani V."/>
            <person name="Marshall H."/>
            <person name="Kissane S."/>
            <person name="Cuenca-Cambronero M."/>
            <person name="Asole G."/>
            <person name="Calvet F."/>
            <person name="Ruiz-Romero M."/>
            <person name="Marangio P."/>
            <person name="Guigo R."/>
            <person name="Rago D."/>
            <person name="Mirbahai L."/>
            <person name="Eastwood N."/>
            <person name="Colbourne J.K."/>
            <person name="Zhou J."/>
            <person name="Mallon E."/>
            <person name="Orsini L."/>
        </authorList>
    </citation>
    <scope>NUCLEOTIDE SEQUENCE [LARGE SCALE GENOMIC DNA]</scope>
    <source>
        <strain evidence="2">LRV0_1</strain>
    </source>
</reference>
<accession>A0ABQ9ZX54</accession>
<feature type="signal peptide" evidence="1">
    <location>
        <begin position="1"/>
        <end position="30"/>
    </location>
</feature>